<comment type="caution">
    <text evidence="2">The sequence shown here is derived from an EMBL/GenBank/DDBJ whole genome shotgun (WGS) entry which is preliminary data.</text>
</comment>
<evidence type="ECO:0000313" key="3">
    <source>
        <dbReference type="Proteomes" id="UP000291142"/>
    </source>
</evidence>
<feature type="signal peptide" evidence="1">
    <location>
        <begin position="1"/>
        <end position="23"/>
    </location>
</feature>
<accession>A0A4V2J9U3</accession>
<reference evidence="2 3" key="1">
    <citation type="submission" date="2019-02" db="EMBL/GenBank/DDBJ databases">
        <title>Hyunsoonleella sp., isolated from marine sediment.</title>
        <authorList>
            <person name="Liu B.-T."/>
        </authorList>
    </citation>
    <scope>NUCLEOTIDE SEQUENCE [LARGE SCALE GENOMIC DNA]</scope>
    <source>
        <strain evidence="2 3">T58</strain>
    </source>
</reference>
<organism evidence="2 3">
    <name type="scientific">Hyunsoonleella flava</name>
    <dbReference type="NCBI Taxonomy" id="2527939"/>
    <lineage>
        <taxon>Bacteria</taxon>
        <taxon>Pseudomonadati</taxon>
        <taxon>Bacteroidota</taxon>
        <taxon>Flavobacteriia</taxon>
        <taxon>Flavobacteriales</taxon>
        <taxon>Flavobacteriaceae</taxon>
    </lineage>
</organism>
<keyword evidence="1" id="KW-0732">Signal</keyword>
<name>A0A4V2J9U3_9FLAO</name>
<sequence length="175" mass="19615">MKTTRIFSALLALLFIVSCSTSSDDEEIQDKEAAIERIWQLRDITNINLEGSAVPVEVSQEIRTIVNLIVNEGCELMAFEFKPDQSFTLEQYDVSDFNPSTEEVEYVVRCENIDTFDGTWDLKEGQLIISGEDDEFSAFSIRLESSLMILEDVPLGAILPVDGEGDFVFEKLGNG</sequence>
<dbReference type="PROSITE" id="PS51257">
    <property type="entry name" value="PROKAR_LIPOPROTEIN"/>
    <property type="match status" value="1"/>
</dbReference>
<keyword evidence="3" id="KW-1185">Reference proteome</keyword>
<dbReference type="Proteomes" id="UP000291142">
    <property type="component" value="Unassembled WGS sequence"/>
</dbReference>
<feature type="chain" id="PRO_5020336024" description="Lipocalin-like domain-containing protein" evidence="1">
    <location>
        <begin position="24"/>
        <end position="175"/>
    </location>
</feature>
<dbReference type="EMBL" id="SIRT01000015">
    <property type="protein sequence ID" value="TBN00162.1"/>
    <property type="molecule type" value="Genomic_DNA"/>
</dbReference>
<evidence type="ECO:0008006" key="4">
    <source>
        <dbReference type="Google" id="ProtNLM"/>
    </source>
</evidence>
<evidence type="ECO:0000256" key="1">
    <source>
        <dbReference type="SAM" id="SignalP"/>
    </source>
</evidence>
<gene>
    <name evidence="2" type="ORF">EYD45_14575</name>
</gene>
<proteinExistence type="predicted"/>
<evidence type="ECO:0000313" key="2">
    <source>
        <dbReference type="EMBL" id="TBN00162.1"/>
    </source>
</evidence>
<dbReference type="AlphaFoldDB" id="A0A4V2J9U3"/>
<protein>
    <recommendedName>
        <fullName evidence="4">Lipocalin-like domain-containing protein</fullName>
    </recommendedName>
</protein>
<dbReference type="OrthoDB" id="1434105at2"/>
<dbReference type="RefSeq" id="WP_130965297.1">
    <property type="nucleotide sequence ID" value="NZ_SIRT01000015.1"/>
</dbReference>